<dbReference type="NCBIfam" id="NF002722">
    <property type="entry name" value="PRK02565.1"/>
    <property type="match status" value="1"/>
</dbReference>
<evidence type="ECO:0000256" key="4">
    <source>
        <dbReference type="ARBA" id="ARBA00022989"/>
    </source>
</evidence>
<evidence type="ECO:0000256" key="7">
    <source>
        <dbReference type="SAM" id="MobiDB-lite"/>
    </source>
</evidence>
<evidence type="ECO:0000256" key="1">
    <source>
        <dbReference type="ARBA" id="ARBA00022469"/>
    </source>
</evidence>
<dbReference type="GO" id="GO:0009539">
    <property type="term" value="C:photosystem II reaction center"/>
    <property type="evidence" value="ECO:0007669"/>
    <property type="project" value="InterPro"/>
</dbReference>
<protein>
    <submittedName>
        <fullName evidence="9">Photosystem II reaction center protein J</fullName>
    </submittedName>
</protein>
<dbReference type="AlphaFoldDB" id="A0A1T1D4B6"/>
<dbReference type="Gene3D" id="6.10.250.2070">
    <property type="match status" value="1"/>
</dbReference>
<feature type="non-terminal residue" evidence="9">
    <location>
        <position position="61"/>
    </location>
</feature>
<dbReference type="InterPro" id="IPR002682">
    <property type="entry name" value="PSII_PsbJ"/>
</dbReference>
<gene>
    <name evidence="9" type="ORF">BV61_00570</name>
</gene>
<dbReference type="Pfam" id="PF01788">
    <property type="entry name" value="PsbJ"/>
    <property type="match status" value="1"/>
</dbReference>
<dbReference type="InterPro" id="IPR037267">
    <property type="entry name" value="PSII_PsbJ_sf"/>
</dbReference>
<keyword evidence="10" id="KW-1185">Reference proteome</keyword>
<feature type="region of interest" description="Disordered" evidence="7">
    <location>
        <begin position="1"/>
        <end position="20"/>
    </location>
</feature>
<dbReference type="SUPFAM" id="SSF161021">
    <property type="entry name" value="Photosystem II reaction center protein J, PsbJ"/>
    <property type="match status" value="1"/>
</dbReference>
<evidence type="ECO:0000256" key="6">
    <source>
        <dbReference type="ARBA" id="ARBA00023276"/>
    </source>
</evidence>
<proteinExistence type="predicted"/>
<keyword evidence="4 8" id="KW-1133">Transmembrane helix</keyword>
<keyword evidence="2" id="KW-0602">Photosynthesis</keyword>
<organism evidence="9 10">
    <name type="scientific">Candidatus Synechococcus spongiarum LMB bulk15M</name>
    <dbReference type="NCBI Taxonomy" id="1943582"/>
    <lineage>
        <taxon>Bacteria</taxon>
        <taxon>Bacillati</taxon>
        <taxon>Cyanobacteriota</taxon>
        <taxon>Cyanophyceae</taxon>
        <taxon>Synechococcales</taxon>
        <taxon>Synechococcaceae</taxon>
        <taxon>Synechococcus</taxon>
    </lineage>
</organism>
<keyword evidence="6" id="KW-0604">Photosystem II</keyword>
<evidence type="ECO:0000313" key="10">
    <source>
        <dbReference type="Proteomes" id="UP000242636"/>
    </source>
</evidence>
<feature type="transmembrane region" description="Helical" evidence="8">
    <location>
        <begin position="34"/>
        <end position="59"/>
    </location>
</feature>
<keyword evidence="1" id="KW-0674">Reaction center</keyword>
<evidence type="ECO:0000256" key="2">
    <source>
        <dbReference type="ARBA" id="ARBA00022531"/>
    </source>
</evidence>
<evidence type="ECO:0000256" key="8">
    <source>
        <dbReference type="SAM" id="Phobius"/>
    </source>
</evidence>
<dbReference type="Proteomes" id="UP000242636">
    <property type="component" value="Unassembled WGS sequence"/>
</dbReference>
<sequence>MSKPLQGTDGRVPDRLPDGRPAIPWRSRWTEGALPLWIVATAGGMAVIFVVGLFFYGAYTG</sequence>
<keyword evidence="5 8" id="KW-0472">Membrane</keyword>
<name>A0A1T1D4B6_9SYNE</name>
<comment type="caution">
    <text evidence="9">The sequence shown here is derived from an EMBL/GenBank/DDBJ whole genome shotgun (WGS) entry which is preliminary data.</text>
</comment>
<accession>A0A1T1D4B6</accession>
<dbReference type="GO" id="GO:0015979">
    <property type="term" value="P:photosynthesis"/>
    <property type="evidence" value="ECO:0007669"/>
    <property type="project" value="UniProtKB-KW"/>
</dbReference>
<evidence type="ECO:0000256" key="3">
    <source>
        <dbReference type="ARBA" id="ARBA00022692"/>
    </source>
</evidence>
<evidence type="ECO:0000313" key="9">
    <source>
        <dbReference type="EMBL" id="OOV35463.1"/>
    </source>
</evidence>
<evidence type="ECO:0000256" key="5">
    <source>
        <dbReference type="ARBA" id="ARBA00023136"/>
    </source>
</evidence>
<dbReference type="EMBL" id="MWLD01000007">
    <property type="protein sequence ID" value="OOV35463.1"/>
    <property type="molecule type" value="Genomic_DNA"/>
</dbReference>
<reference evidence="9 10" key="1">
    <citation type="submission" date="2017-02" db="EMBL/GenBank/DDBJ databases">
        <title>Draft Genome Sequences of 'Candidatus Synechococcus spongiarum', Cyanobacterial Symbionts of the Mediterranean Sponge Aplysina aerophoba from two locations.</title>
        <authorList>
            <person name="Slaby B.M."/>
            <person name="Hentschel U."/>
        </authorList>
    </citation>
    <scope>NUCLEOTIDE SEQUENCE [LARGE SCALE GENOMIC DNA]</scope>
    <source>
        <strain evidence="9">LMB bulk15M</strain>
    </source>
</reference>
<keyword evidence="3 8" id="KW-0812">Transmembrane</keyword>